<gene>
    <name evidence="7" type="ORF">DES40_2065</name>
</gene>
<sequence>MRKIKFQPMPGLTIVLVICVTILISLGVWQYQRLQWKTALLAEVEASVSAPPLKGLDALSEAIRQEAPIDFRRIAFTGKPQNGGSIYHLYSSQTGGIYWDIIEPIKSEGRYILAKTSEVNAQQKTTAPNTVIAPDSLSAPQSYIGYIRKTYPMGRVESWVKPKANIESNRYFYFDQNKNWYETLPTPNFEGYYIDVVEKAQSAETLPVKRPEIANNHFDYMLTWWSFALIFVVIYLILHRRAGRLQFV</sequence>
<organism evidence="7 8">
    <name type="scientific">Litorimonas taeanensis</name>
    <dbReference type="NCBI Taxonomy" id="568099"/>
    <lineage>
        <taxon>Bacteria</taxon>
        <taxon>Pseudomonadati</taxon>
        <taxon>Pseudomonadota</taxon>
        <taxon>Alphaproteobacteria</taxon>
        <taxon>Maricaulales</taxon>
        <taxon>Robiginitomaculaceae</taxon>
    </lineage>
</organism>
<evidence type="ECO:0000256" key="5">
    <source>
        <dbReference type="ARBA" id="ARBA00023136"/>
    </source>
</evidence>
<dbReference type="InterPro" id="IPR002994">
    <property type="entry name" value="Surf1/Shy1"/>
</dbReference>
<evidence type="ECO:0000256" key="3">
    <source>
        <dbReference type="ARBA" id="ARBA00022692"/>
    </source>
</evidence>
<evidence type="ECO:0000256" key="6">
    <source>
        <dbReference type="RuleBase" id="RU363076"/>
    </source>
</evidence>
<name>A0A420WE47_9PROT</name>
<evidence type="ECO:0000256" key="4">
    <source>
        <dbReference type="ARBA" id="ARBA00022989"/>
    </source>
</evidence>
<keyword evidence="5 6" id="KW-0472">Membrane</keyword>
<protein>
    <recommendedName>
        <fullName evidence="6">SURF1-like protein</fullName>
    </recommendedName>
</protein>
<feature type="transmembrane region" description="Helical" evidence="6">
    <location>
        <begin position="220"/>
        <end position="238"/>
    </location>
</feature>
<evidence type="ECO:0000313" key="8">
    <source>
        <dbReference type="Proteomes" id="UP000282211"/>
    </source>
</evidence>
<proteinExistence type="inferred from homology"/>
<dbReference type="PANTHER" id="PTHR23427:SF2">
    <property type="entry name" value="SURFEIT LOCUS PROTEIN 1"/>
    <property type="match status" value="1"/>
</dbReference>
<comment type="caution">
    <text evidence="7">The sequence shown here is derived from an EMBL/GenBank/DDBJ whole genome shotgun (WGS) entry which is preliminary data.</text>
</comment>
<dbReference type="EMBL" id="RBII01000002">
    <property type="protein sequence ID" value="RKQ69266.1"/>
    <property type="molecule type" value="Genomic_DNA"/>
</dbReference>
<dbReference type="OrthoDB" id="6079986at2"/>
<dbReference type="RefSeq" id="WP_121101670.1">
    <property type="nucleotide sequence ID" value="NZ_RBII01000002.1"/>
</dbReference>
<dbReference type="CDD" id="cd06662">
    <property type="entry name" value="SURF1"/>
    <property type="match status" value="1"/>
</dbReference>
<dbReference type="Pfam" id="PF02104">
    <property type="entry name" value="SURF1"/>
    <property type="match status" value="1"/>
</dbReference>
<evidence type="ECO:0000256" key="1">
    <source>
        <dbReference type="ARBA" id="ARBA00004370"/>
    </source>
</evidence>
<evidence type="ECO:0000256" key="2">
    <source>
        <dbReference type="ARBA" id="ARBA00007165"/>
    </source>
</evidence>
<dbReference type="PANTHER" id="PTHR23427">
    <property type="entry name" value="SURFEIT LOCUS PROTEIN"/>
    <property type="match status" value="1"/>
</dbReference>
<dbReference type="Proteomes" id="UP000282211">
    <property type="component" value="Unassembled WGS sequence"/>
</dbReference>
<dbReference type="InterPro" id="IPR045214">
    <property type="entry name" value="Surf1/Surf4"/>
</dbReference>
<dbReference type="AlphaFoldDB" id="A0A420WE47"/>
<keyword evidence="4 6" id="KW-1133">Transmembrane helix</keyword>
<reference evidence="7 8" key="1">
    <citation type="submission" date="2018-10" db="EMBL/GenBank/DDBJ databases">
        <title>Genomic Encyclopedia of Type Strains, Phase IV (KMG-IV): sequencing the most valuable type-strain genomes for metagenomic binning, comparative biology and taxonomic classification.</title>
        <authorList>
            <person name="Goeker M."/>
        </authorList>
    </citation>
    <scope>NUCLEOTIDE SEQUENCE [LARGE SCALE GENOMIC DNA]</scope>
    <source>
        <strain evidence="7 8">DSM 22008</strain>
    </source>
</reference>
<accession>A0A420WE47</accession>
<dbReference type="InParanoid" id="A0A420WE47"/>
<feature type="transmembrane region" description="Helical" evidence="6">
    <location>
        <begin position="12"/>
        <end position="31"/>
    </location>
</feature>
<comment type="subcellular location">
    <subcellularLocation>
        <location evidence="6">Cell membrane</location>
        <topology evidence="6">Multi-pass membrane protein</topology>
    </subcellularLocation>
    <subcellularLocation>
        <location evidence="1">Membrane</location>
    </subcellularLocation>
</comment>
<dbReference type="PROSITE" id="PS50895">
    <property type="entry name" value="SURF1"/>
    <property type="match status" value="1"/>
</dbReference>
<evidence type="ECO:0000313" key="7">
    <source>
        <dbReference type="EMBL" id="RKQ69266.1"/>
    </source>
</evidence>
<keyword evidence="6" id="KW-1003">Cell membrane</keyword>
<keyword evidence="3 6" id="KW-0812">Transmembrane</keyword>
<comment type="similarity">
    <text evidence="2 6">Belongs to the SURF1 family.</text>
</comment>
<dbReference type="GO" id="GO:0005886">
    <property type="term" value="C:plasma membrane"/>
    <property type="evidence" value="ECO:0007669"/>
    <property type="project" value="UniProtKB-SubCell"/>
</dbReference>
<keyword evidence="8" id="KW-1185">Reference proteome</keyword>